<feature type="transmembrane region" description="Helical" evidence="1">
    <location>
        <begin position="168"/>
        <end position="186"/>
    </location>
</feature>
<reference evidence="2 3" key="1">
    <citation type="journal article" date="2017" name="Environ. Microbiol.">
        <title>Decay of the glycolytic pathway and adaptation to intranuclear parasitism within Enterocytozoonidae microsporidia.</title>
        <authorList>
            <person name="Wiredu Boakye D."/>
            <person name="Jaroenlak P."/>
            <person name="Prachumwat A."/>
            <person name="Williams T.A."/>
            <person name="Bateman K.S."/>
            <person name="Itsathitphaisarn O."/>
            <person name="Sritunyalucksana K."/>
            <person name="Paszkiewicz K.H."/>
            <person name="Moore K.A."/>
            <person name="Stentiford G.D."/>
            <person name="Williams B.A."/>
        </authorList>
    </citation>
    <scope>NUCLEOTIDE SEQUENCE [LARGE SCALE GENOMIC DNA]</scope>
    <source>
        <strain evidence="2 3">TH1</strain>
    </source>
</reference>
<dbReference type="EMBL" id="MNPJ01000020">
    <property type="protein sequence ID" value="OQS54314.1"/>
    <property type="molecule type" value="Genomic_DNA"/>
</dbReference>
<keyword evidence="1" id="KW-0812">Transmembrane</keyword>
<gene>
    <name evidence="2" type="ORF">EHP00_1020</name>
</gene>
<feature type="transmembrane region" description="Helical" evidence="1">
    <location>
        <begin position="108"/>
        <end position="129"/>
    </location>
</feature>
<proteinExistence type="predicted"/>
<dbReference type="Proteomes" id="UP000192758">
    <property type="component" value="Unassembled WGS sequence"/>
</dbReference>
<accession>A0A1W0E504</accession>
<evidence type="ECO:0008006" key="4">
    <source>
        <dbReference type="Google" id="ProtNLM"/>
    </source>
</evidence>
<feature type="transmembrane region" description="Helical" evidence="1">
    <location>
        <begin position="230"/>
        <end position="254"/>
    </location>
</feature>
<keyword evidence="1" id="KW-0472">Membrane</keyword>
<dbReference type="AlphaFoldDB" id="A0A1W0E504"/>
<feature type="transmembrane region" description="Helical" evidence="1">
    <location>
        <begin position="335"/>
        <end position="354"/>
    </location>
</feature>
<sequence length="388" mass="44393">MNKVGDAHMIEMESIIRLSDLSSDNNENNKRRETNNLTFINLTSQVLVVNLINIPFMLKEMEFLNGVFTIILYILCASFSLILIDNIGTISKKYNLYKAMPNAKSRGFLTVLNFLADICRLYFTSSHIIGYFKDIYFESQFYNTLFFAGIIFLLLFIDRYFRTKVKHFGFINASIALLVTGYGFYASKRAGVKESTPSTNAFNYFQQLGLLALWSCPNNQMTKILCVKNVHAHIFGAFFVKIVLYLTIAIMGYFAFKDTTPIFVNNFENQDNPIIFLFYLVSIIRVPNLVKNLSSVIARPFFEEDASSWFHAIVGFVIILPAAKLCEFSFMKTFALISCTSLTLLVPPITFFYYRPKNIVLKTLGVINLLIGVQMIVCSLVVYFLDFE</sequence>
<evidence type="ECO:0000313" key="2">
    <source>
        <dbReference type="EMBL" id="OQS54314.1"/>
    </source>
</evidence>
<feature type="transmembrane region" description="Helical" evidence="1">
    <location>
        <begin position="141"/>
        <end position="161"/>
    </location>
</feature>
<comment type="caution">
    <text evidence="2">The sequence shown here is derived from an EMBL/GenBank/DDBJ whole genome shotgun (WGS) entry which is preliminary data.</text>
</comment>
<name>A0A1W0E504_9MICR</name>
<evidence type="ECO:0000313" key="3">
    <source>
        <dbReference type="Proteomes" id="UP000192758"/>
    </source>
</evidence>
<evidence type="ECO:0000256" key="1">
    <source>
        <dbReference type="SAM" id="Phobius"/>
    </source>
</evidence>
<feature type="transmembrane region" description="Helical" evidence="1">
    <location>
        <begin position="64"/>
        <end position="87"/>
    </location>
</feature>
<dbReference type="VEuPathDB" id="MicrosporidiaDB:EHP00_1020"/>
<feature type="transmembrane region" description="Helical" evidence="1">
    <location>
        <begin position="274"/>
        <end position="294"/>
    </location>
</feature>
<keyword evidence="3" id="KW-1185">Reference proteome</keyword>
<feature type="transmembrane region" description="Helical" evidence="1">
    <location>
        <begin position="39"/>
        <end position="58"/>
    </location>
</feature>
<organism evidence="2 3">
    <name type="scientific">Ecytonucleospora hepatopenaei</name>
    <dbReference type="NCBI Taxonomy" id="646526"/>
    <lineage>
        <taxon>Eukaryota</taxon>
        <taxon>Fungi</taxon>
        <taxon>Fungi incertae sedis</taxon>
        <taxon>Microsporidia</taxon>
        <taxon>Enterocytozoonidae</taxon>
        <taxon>Ecytonucleospora</taxon>
    </lineage>
</organism>
<keyword evidence="1" id="KW-1133">Transmembrane helix</keyword>
<protein>
    <recommendedName>
        <fullName evidence="4">Amino acid transporter transmembrane domain-containing protein</fullName>
    </recommendedName>
</protein>
<feature type="transmembrane region" description="Helical" evidence="1">
    <location>
        <begin position="366"/>
        <end position="385"/>
    </location>
</feature>
<feature type="transmembrane region" description="Helical" evidence="1">
    <location>
        <begin position="306"/>
        <end position="323"/>
    </location>
</feature>